<comment type="caution">
    <text evidence="3">The sequence shown here is derived from an EMBL/GenBank/DDBJ whole genome shotgun (WGS) entry which is preliminary data.</text>
</comment>
<dbReference type="RefSeq" id="WP_107829308.1">
    <property type="nucleotide sequence ID" value="NZ_CP160205.1"/>
</dbReference>
<dbReference type="AlphaFoldDB" id="A0A2T5J8N3"/>
<dbReference type="InterPro" id="IPR043781">
    <property type="entry name" value="DUF5723"/>
</dbReference>
<gene>
    <name evidence="3" type="ORF">C8P68_105327</name>
</gene>
<proteinExistence type="predicted"/>
<protein>
    <recommendedName>
        <fullName evidence="2">DUF5723 domain-containing protein</fullName>
    </recommendedName>
</protein>
<keyword evidence="1" id="KW-0732">Signal</keyword>
<dbReference type="EMBL" id="QAOQ01000005">
    <property type="protein sequence ID" value="PTQ95817.1"/>
    <property type="molecule type" value="Genomic_DNA"/>
</dbReference>
<dbReference type="Proteomes" id="UP000244168">
    <property type="component" value="Unassembled WGS sequence"/>
</dbReference>
<keyword evidence="4" id="KW-1185">Reference proteome</keyword>
<name>A0A2T5J8N3_9SPHI</name>
<evidence type="ECO:0000313" key="3">
    <source>
        <dbReference type="EMBL" id="PTQ95817.1"/>
    </source>
</evidence>
<feature type="signal peptide" evidence="1">
    <location>
        <begin position="1"/>
        <end position="19"/>
    </location>
</feature>
<feature type="chain" id="PRO_5015636107" description="DUF5723 domain-containing protein" evidence="1">
    <location>
        <begin position="20"/>
        <end position="479"/>
    </location>
</feature>
<dbReference type="OrthoDB" id="783295at2"/>
<dbReference type="Pfam" id="PF18990">
    <property type="entry name" value="DUF5723"/>
    <property type="match status" value="1"/>
</dbReference>
<accession>A0A2T5J8N3</accession>
<evidence type="ECO:0000259" key="2">
    <source>
        <dbReference type="Pfam" id="PF18990"/>
    </source>
</evidence>
<feature type="domain" description="DUF5723" evidence="2">
    <location>
        <begin position="56"/>
        <end position="404"/>
    </location>
</feature>
<evidence type="ECO:0000313" key="4">
    <source>
        <dbReference type="Proteomes" id="UP000244168"/>
    </source>
</evidence>
<reference evidence="3 4" key="1">
    <citation type="submission" date="2018-04" db="EMBL/GenBank/DDBJ databases">
        <title>Genomic Encyclopedia of Archaeal and Bacterial Type Strains, Phase II (KMG-II): from individual species to whole genera.</title>
        <authorList>
            <person name="Goeker M."/>
        </authorList>
    </citation>
    <scope>NUCLEOTIDE SEQUENCE [LARGE SCALE GENOMIC DNA]</scope>
    <source>
        <strain evidence="3 4">DSM 26809</strain>
    </source>
</reference>
<evidence type="ECO:0000256" key="1">
    <source>
        <dbReference type="SAM" id="SignalP"/>
    </source>
</evidence>
<sequence length="479" mass="53666">MKKFILVLLLLTIGARLFAQQYSQFNTGSLYDSFENPAQRAFIPDSSRKAAFNLFLPTFQTNVTLTGNVQTALRSRAFLGHYDEGSMKPTQNSYNRMYAYSNAYSVMFKLYTSLDGNQELGFFAQSRGEGRGIFKDDIVQIMDDYTVYKGTDYNGLLNSSFSYQAYHQIGFTYREDVTKTFALGFKVAGLLGIAYTQANILNSHVTFDKSSDQAFISMAGYYRNSFEPGTFTEHDILPTFKNPGASITIGATYHTPSAVNLQWSIKDLGFIHWNAKSQVGHVDNTGVVSELSGPNREDNFYNTANSLLQQGVGRGSFTTSTDAKAEFSASKSYWPSYDKQFKITPNIILSKSLNYNDFTGVLVNHFQYRKFIGTISASYNDLKLFNLGGQLMIKSPNAEFFIGSERMLGTASTLRGLINQNQGQIDKMSNSTTADFFLGFSLKFGGIIEHPMNASHIPMGEQGFLGRLWSRFFKSNRSY</sequence>
<organism evidence="3 4">
    <name type="scientific">Mucilaginibacter yixingensis</name>
    <dbReference type="NCBI Taxonomy" id="1295612"/>
    <lineage>
        <taxon>Bacteria</taxon>
        <taxon>Pseudomonadati</taxon>
        <taxon>Bacteroidota</taxon>
        <taxon>Sphingobacteriia</taxon>
        <taxon>Sphingobacteriales</taxon>
        <taxon>Sphingobacteriaceae</taxon>
        <taxon>Mucilaginibacter</taxon>
    </lineage>
</organism>